<evidence type="ECO:0000256" key="13">
    <source>
        <dbReference type="ARBA" id="ARBA00022692"/>
    </source>
</evidence>
<keyword evidence="7" id="KW-1003">Cell membrane</keyword>
<dbReference type="GO" id="GO:0009002">
    <property type="term" value="F:serine-type D-Ala-D-Ala carboxypeptidase activity"/>
    <property type="evidence" value="ECO:0007669"/>
    <property type="project" value="UniProtKB-EC"/>
</dbReference>
<keyword evidence="33" id="KW-1185">Reference proteome</keyword>
<evidence type="ECO:0000256" key="22">
    <source>
        <dbReference type="ARBA" id="ARBA00023316"/>
    </source>
</evidence>
<name>A0A1Y2K548_9PROT</name>
<feature type="compositionally biased region" description="Acidic residues" evidence="27">
    <location>
        <begin position="701"/>
        <end position="712"/>
    </location>
</feature>
<dbReference type="GO" id="GO:0008955">
    <property type="term" value="F:peptidoglycan glycosyltransferase activity"/>
    <property type="evidence" value="ECO:0007669"/>
    <property type="project" value="UniProtKB-EC"/>
</dbReference>
<organism evidence="32 33">
    <name type="scientific">Magnetofaba australis IT-1</name>
    <dbReference type="NCBI Taxonomy" id="1434232"/>
    <lineage>
        <taxon>Bacteria</taxon>
        <taxon>Pseudomonadati</taxon>
        <taxon>Pseudomonadota</taxon>
        <taxon>Magnetococcia</taxon>
        <taxon>Magnetococcales</taxon>
        <taxon>Magnetococcaceae</taxon>
        <taxon>Magnetofaba</taxon>
    </lineage>
</organism>
<keyword evidence="11" id="KW-0328">Glycosyltransferase</keyword>
<comment type="catalytic activity">
    <reaction evidence="25">
        <text>[GlcNAc-(1-&gt;4)-Mur2Ac(oyl-L-Ala-gamma-D-Glu-L-Lys-D-Ala-D-Ala)](n)-di-trans,octa-cis-undecaprenyl diphosphate + beta-D-GlcNAc-(1-&gt;4)-Mur2Ac(oyl-L-Ala-gamma-D-Glu-L-Lys-D-Ala-D-Ala)-di-trans,octa-cis-undecaprenyl diphosphate = [GlcNAc-(1-&gt;4)-Mur2Ac(oyl-L-Ala-gamma-D-Glu-L-Lys-D-Ala-D-Ala)](n+1)-di-trans,octa-cis-undecaprenyl diphosphate + di-trans,octa-cis-undecaprenyl diphosphate + H(+)</text>
        <dbReference type="Rhea" id="RHEA:23708"/>
        <dbReference type="Rhea" id="RHEA-COMP:9602"/>
        <dbReference type="Rhea" id="RHEA-COMP:9603"/>
        <dbReference type="ChEBI" id="CHEBI:15378"/>
        <dbReference type="ChEBI" id="CHEBI:58405"/>
        <dbReference type="ChEBI" id="CHEBI:60033"/>
        <dbReference type="ChEBI" id="CHEBI:78435"/>
        <dbReference type="EC" id="2.4.99.28"/>
    </reaction>
</comment>
<evidence type="ECO:0000256" key="28">
    <source>
        <dbReference type="SAM" id="Phobius"/>
    </source>
</evidence>
<dbReference type="InterPro" id="IPR001460">
    <property type="entry name" value="PCN-bd_Tpept"/>
</dbReference>
<dbReference type="InterPro" id="IPR036950">
    <property type="entry name" value="PBP_transglycosylase"/>
</dbReference>
<dbReference type="SUPFAM" id="SSF53955">
    <property type="entry name" value="Lysozyme-like"/>
    <property type="match status" value="1"/>
</dbReference>
<evidence type="ECO:0000256" key="20">
    <source>
        <dbReference type="ARBA" id="ARBA00023251"/>
    </source>
</evidence>
<dbReference type="GO" id="GO:0046677">
    <property type="term" value="P:response to antibiotic"/>
    <property type="evidence" value="ECO:0007669"/>
    <property type="project" value="UniProtKB-KW"/>
</dbReference>
<evidence type="ECO:0000259" key="30">
    <source>
        <dbReference type="Pfam" id="PF00912"/>
    </source>
</evidence>
<evidence type="ECO:0000256" key="9">
    <source>
        <dbReference type="ARBA" id="ARBA00022645"/>
    </source>
</evidence>
<evidence type="ECO:0000256" key="5">
    <source>
        <dbReference type="ARBA" id="ARBA00012448"/>
    </source>
</evidence>
<feature type="region of interest" description="Disordered" evidence="27">
    <location>
        <begin position="1"/>
        <end position="23"/>
    </location>
</feature>
<proteinExistence type="inferred from homology"/>
<dbReference type="GO" id="GO:0071555">
    <property type="term" value="P:cell wall organization"/>
    <property type="evidence" value="ECO:0007669"/>
    <property type="project" value="UniProtKB-KW"/>
</dbReference>
<dbReference type="GO" id="GO:0005886">
    <property type="term" value="C:plasma membrane"/>
    <property type="evidence" value="ECO:0007669"/>
    <property type="project" value="UniProtKB-SubCell"/>
</dbReference>
<keyword evidence="8" id="KW-0997">Cell inner membrane</keyword>
<keyword evidence="12" id="KW-0808">Transferase</keyword>
<feature type="domain" description="Penicillin-binding protein OB-like" evidence="31">
    <location>
        <begin position="345"/>
        <end position="478"/>
    </location>
</feature>
<keyword evidence="21" id="KW-0511">Multifunctional enzyme</keyword>
<evidence type="ECO:0000256" key="27">
    <source>
        <dbReference type="SAM" id="MobiDB-lite"/>
    </source>
</evidence>
<evidence type="ECO:0000256" key="1">
    <source>
        <dbReference type="ARBA" id="ARBA00004249"/>
    </source>
</evidence>
<comment type="pathway">
    <text evidence="26">Glycan biosynthesis.</text>
</comment>
<feature type="transmembrane region" description="Helical" evidence="28">
    <location>
        <begin position="32"/>
        <end position="52"/>
    </location>
</feature>
<evidence type="ECO:0000313" key="32">
    <source>
        <dbReference type="EMBL" id="OSM04814.1"/>
    </source>
</evidence>
<dbReference type="PANTHER" id="PTHR32282:SF27">
    <property type="entry name" value="PENICILLIN-BINDING PROTEIN 1A"/>
    <property type="match status" value="1"/>
</dbReference>
<keyword evidence="22" id="KW-0961">Cell wall biogenesis/degradation</keyword>
<evidence type="ECO:0000256" key="23">
    <source>
        <dbReference type="ARBA" id="ARBA00034000"/>
    </source>
</evidence>
<dbReference type="EMBL" id="LVJN01000018">
    <property type="protein sequence ID" value="OSM04814.1"/>
    <property type="molecule type" value="Genomic_DNA"/>
</dbReference>
<feature type="domain" description="Penicillin-binding protein transpeptidase" evidence="29">
    <location>
        <begin position="486"/>
        <end position="783"/>
    </location>
</feature>
<dbReference type="InterPro" id="IPR050396">
    <property type="entry name" value="Glycosyltr_51/Transpeptidase"/>
</dbReference>
<evidence type="ECO:0000256" key="16">
    <source>
        <dbReference type="ARBA" id="ARBA00022968"/>
    </source>
</evidence>
<evidence type="ECO:0000256" key="24">
    <source>
        <dbReference type="ARBA" id="ARBA00044770"/>
    </source>
</evidence>
<keyword evidence="19 28" id="KW-0472">Membrane</keyword>
<dbReference type="Proteomes" id="UP000194003">
    <property type="component" value="Unassembled WGS sequence"/>
</dbReference>
<keyword evidence="13 28" id="KW-0812">Transmembrane</keyword>
<evidence type="ECO:0000256" key="6">
    <source>
        <dbReference type="ARBA" id="ARBA00018638"/>
    </source>
</evidence>
<evidence type="ECO:0000256" key="25">
    <source>
        <dbReference type="ARBA" id="ARBA00049902"/>
    </source>
</evidence>
<dbReference type="GO" id="GO:0008360">
    <property type="term" value="P:regulation of cell shape"/>
    <property type="evidence" value="ECO:0007669"/>
    <property type="project" value="UniProtKB-KW"/>
</dbReference>
<comment type="caution">
    <text evidence="32">The sequence shown here is derived from an EMBL/GenBank/DDBJ whole genome shotgun (WGS) entry which is preliminary data.</text>
</comment>
<sequence length="906" mass="98884">MNADAASRSDAPNARPKAPKPRKRGRWGWVKWLLLLFVVIGAVVAVFGYSLYLRYARDLPTLNSLTDYQPSLITRVYARDYQLLGEFYIERRQFLPFEDTPKKLLDAVLAIEDSRYYSRPKLGIDPLGIARAFVTNLKAGRIVQGGSTLTQQVAKTFLLSSDKTYVRKLKEAILSYRLEQQLGKDDILELYINQIYLGAGAYGVASASRLYFDRDVSELNMGQIALLAGLPKAPSHYDPWRHPEAARKRQGVVLDRMAELQLITAAEAQKWKQEPLGLARPKPPLEQVAPHYLEHVRRKLQEEWGSRRLYRGGLDVYTSLDPVKQRAAQAAVKQGLLEYNDRHGYRGPLEELGGAPTAAAQAKWRESVAEEPRSPSGYYKALTLSVSGGAKGAAKLLLADGKTVALGLPGVKWAREQRTEKRYLGPTIKRVSQVLKAGDVVLLDIERRIAPPAPRKKGDVAPAQPNEPKVDEIITLAQEPDAEAALVSLDPHTGQVLAMVGGYDFAISEFNRATQGRRLPGSSFKPIVYATAMANGYNPTSRVDDSPMPVPYRDPLTGETKIWKAENYERVFYGPTTLRVALEHSRNLVTIRLLKQLGIDQVVAMADRFGLTIPEGQQELSLALGTIGFSPLQMASAYAVFANGGKLVKPVYIARVQDPLGRTVYRHGGGDCLLCHQEPRSDAPADLLHSAFAASQPAAEPPEEGDDDPSTDEDVKNASPFGQQVISSEVAYQVTSILKGVITHGTGRRARVLNRPVAGKTGTTNDLRDAWFLGFAPSLVTAVWVGRDDYKPLGYKETGSRAALPIWTDYMKSALADQPRTDFPVPDGIYLESVDGATGGPLTDQTKRVVLEAFKKGDVRSQGVAATPGVPSWGGSVTPHGAPTPGASGSGAATGGHVLDLEPGVY</sequence>
<comment type="similarity">
    <text evidence="4">In the N-terminal section; belongs to the glycosyltransferase 51 family.</text>
</comment>
<evidence type="ECO:0000259" key="29">
    <source>
        <dbReference type="Pfam" id="PF00905"/>
    </source>
</evidence>
<evidence type="ECO:0000256" key="11">
    <source>
        <dbReference type="ARBA" id="ARBA00022676"/>
    </source>
</evidence>
<dbReference type="Pfam" id="PF17092">
    <property type="entry name" value="PCB_OB"/>
    <property type="match status" value="1"/>
</dbReference>
<reference evidence="32 33" key="1">
    <citation type="journal article" date="2016" name="BMC Genomics">
        <title>Combined genomic and structural analyses of a cultured magnetotactic bacterium reveals its niche adaptation to a dynamic environment.</title>
        <authorList>
            <person name="Araujo A.C."/>
            <person name="Morillo V."/>
            <person name="Cypriano J."/>
            <person name="Teixeira L.C."/>
            <person name="Leao P."/>
            <person name="Lyra S."/>
            <person name="Almeida L.G."/>
            <person name="Bazylinski D.A."/>
            <person name="Vasconcellos A.T."/>
            <person name="Abreu F."/>
            <person name="Lins U."/>
        </authorList>
    </citation>
    <scope>NUCLEOTIDE SEQUENCE [LARGE SCALE GENOMIC DNA]</scope>
    <source>
        <strain evidence="32 33">IT-1</strain>
    </source>
</reference>
<keyword evidence="9" id="KW-0121">Carboxypeptidase</keyword>
<comment type="similarity">
    <text evidence="3">In the C-terminal section; belongs to the transpeptidase family.</text>
</comment>
<dbReference type="EC" id="3.4.16.4" evidence="5"/>
<dbReference type="InterPro" id="IPR012340">
    <property type="entry name" value="NA-bd_OB-fold"/>
</dbReference>
<keyword evidence="10" id="KW-0645">Protease</keyword>
<evidence type="ECO:0000256" key="12">
    <source>
        <dbReference type="ARBA" id="ARBA00022679"/>
    </source>
</evidence>
<dbReference type="Gene3D" id="3.40.710.10">
    <property type="entry name" value="DD-peptidase/beta-lactamase superfamily"/>
    <property type="match status" value="2"/>
</dbReference>
<evidence type="ECO:0000256" key="7">
    <source>
        <dbReference type="ARBA" id="ARBA00022475"/>
    </source>
</evidence>
<evidence type="ECO:0000256" key="19">
    <source>
        <dbReference type="ARBA" id="ARBA00023136"/>
    </source>
</evidence>
<keyword evidence="17" id="KW-0573">Peptidoglycan synthesis</keyword>
<dbReference type="STRING" id="1434232.MAIT1_02909"/>
<comment type="catalytic activity">
    <reaction evidence="23">
        <text>Preferential cleavage: (Ac)2-L-Lys-D-Ala-|-D-Ala. Also transpeptidation of peptidyl-alanyl moieties that are N-acyl substituents of D-alanine.</text>
        <dbReference type="EC" id="3.4.16.4"/>
    </reaction>
</comment>
<dbReference type="AlphaFoldDB" id="A0A1Y2K548"/>
<dbReference type="EC" id="2.4.99.28" evidence="24"/>
<keyword evidence="15" id="KW-0133">Cell shape</keyword>
<dbReference type="InterPro" id="IPR012338">
    <property type="entry name" value="Beta-lactam/transpept-like"/>
</dbReference>
<dbReference type="NCBIfam" id="TIGR02074">
    <property type="entry name" value="PBP_1a_fam"/>
    <property type="match status" value="1"/>
</dbReference>
<dbReference type="Gene3D" id="2.40.50.140">
    <property type="entry name" value="Nucleic acid-binding proteins"/>
    <property type="match status" value="1"/>
</dbReference>
<dbReference type="Pfam" id="PF00912">
    <property type="entry name" value="Transgly"/>
    <property type="match status" value="1"/>
</dbReference>
<feature type="region of interest" description="Disordered" evidence="27">
    <location>
        <begin position="694"/>
        <end position="720"/>
    </location>
</feature>
<dbReference type="GO" id="GO:0030288">
    <property type="term" value="C:outer membrane-bounded periplasmic space"/>
    <property type="evidence" value="ECO:0007669"/>
    <property type="project" value="TreeGrafter"/>
</dbReference>
<dbReference type="PANTHER" id="PTHR32282">
    <property type="entry name" value="BINDING PROTEIN TRANSPEPTIDASE, PUTATIVE-RELATED"/>
    <property type="match status" value="1"/>
</dbReference>
<dbReference type="InterPro" id="IPR001264">
    <property type="entry name" value="Glyco_trans_51"/>
</dbReference>
<dbReference type="GO" id="GO:0008658">
    <property type="term" value="F:penicillin binding"/>
    <property type="evidence" value="ECO:0007669"/>
    <property type="project" value="InterPro"/>
</dbReference>
<accession>A0A1Y2K548</accession>
<keyword evidence="20" id="KW-0046">Antibiotic resistance</keyword>
<feature type="region of interest" description="Disordered" evidence="27">
    <location>
        <begin position="863"/>
        <end position="906"/>
    </location>
</feature>
<dbReference type="GO" id="GO:0009252">
    <property type="term" value="P:peptidoglycan biosynthetic process"/>
    <property type="evidence" value="ECO:0007669"/>
    <property type="project" value="UniProtKB-UniPathway"/>
</dbReference>
<keyword evidence="16" id="KW-0735">Signal-anchor</keyword>
<dbReference type="UniPathway" id="UPA00219"/>
<keyword evidence="14" id="KW-0378">Hydrolase</keyword>
<evidence type="ECO:0000259" key="31">
    <source>
        <dbReference type="Pfam" id="PF17092"/>
    </source>
</evidence>
<dbReference type="Pfam" id="PF00905">
    <property type="entry name" value="Transpeptidase"/>
    <property type="match status" value="1"/>
</dbReference>
<protein>
    <recommendedName>
        <fullName evidence="6">Penicillin-binding protein 1A</fullName>
        <ecNumber evidence="24">2.4.99.28</ecNumber>
        <ecNumber evidence="5">3.4.16.4</ecNumber>
    </recommendedName>
</protein>
<evidence type="ECO:0000256" key="15">
    <source>
        <dbReference type="ARBA" id="ARBA00022960"/>
    </source>
</evidence>
<gene>
    <name evidence="32" type="ORF">MAIT1_02909</name>
</gene>
<comment type="subcellular location">
    <subcellularLocation>
        <location evidence="1">Cell inner membrane</location>
        <topology evidence="1">Single-pass type II membrane protein</topology>
    </subcellularLocation>
</comment>
<evidence type="ECO:0000256" key="18">
    <source>
        <dbReference type="ARBA" id="ARBA00022989"/>
    </source>
</evidence>
<evidence type="ECO:0000256" key="2">
    <source>
        <dbReference type="ARBA" id="ARBA00004752"/>
    </source>
</evidence>
<dbReference type="GO" id="GO:0006508">
    <property type="term" value="P:proteolysis"/>
    <property type="evidence" value="ECO:0007669"/>
    <property type="project" value="UniProtKB-KW"/>
</dbReference>
<dbReference type="InterPro" id="IPR023346">
    <property type="entry name" value="Lysozyme-like_dom_sf"/>
</dbReference>
<evidence type="ECO:0000256" key="17">
    <source>
        <dbReference type="ARBA" id="ARBA00022984"/>
    </source>
</evidence>
<evidence type="ECO:0000256" key="21">
    <source>
        <dbReference type="ARBA" id="ARBA00023268"/>
    </source>
</evidence>
<evidence type="ECO:0000256" key="10">
    <source>
        <dbReference type="ARBA" id="ARBA00022670"/>
    </source>
</evidence>
<dbReference type="SUPFAM" id="SSF56601">
    <property type="entry name" value="beta-lactamase/transpeptidase-like"/>
    <property type="match status" value="1"/>
</dbReference>
<dbReference type="Gene3D" id="1.10.3810.10">
    <property type="entry name" value="Biosynthetic peptidoglycan transglycosylase-like"/>
    <property type="match status" value="1"/>
</dbReference>
<keyword evidence="18 28" id="KW-1133">Transmembrane helix</keyword>
<evidence type="ECO:0000256" key="26">
    <source>
        <dbReference type="ARBA" id="ARBA00060592"/>
    </source>
</evidence>
<dbReference type="FunFam" id="1.10.3810.10:FF:000003">
    <property type="entry name" value="Penicillin-binding protein 1a"/>
    <property type="match status" value="1"/>
</dbReference>
<feature type="compositionally biased region" description="Low complexity" evidence="27">
    <location>
        <begin position="878"/>
        <end position="887"/>
    </location>
</feature>
<feature type="domain" description="Glycosyl transferase family 51" evidence="30">
    <location>
        <begin position="84"/>
        <end position="257"/>
    </location>
</feature>
<evidence type="ECO:0000256" key="4">
    <source>
        <dbReference type="ARBA" id="ARBA00007739"/>
    </source>
</evidence>
<evidence type="ECO:0000256" key="14">
    <source>
        <dbReference type="ARBA" id="ARBA00022801"/>
    </source>
</evidence>
<evidence type="ECO:0000313" key="33">
    <source>
        <dbReference type="Proteomes" id="UP000194003"/>
    </source>
</evidence>
<evidence type="ECO:0000256" key="3">
    <source>
        <dbReference type="ARBA" id="ARBA00007090"/>
    </source>
</evidence>
<dbReference type="InterPro" id="IPR031376">
    <property type="entry name" value="PCB_OB"/>
</dbReference>
<comment type="pathway">
    <text evidence="2">Cell wall biogenesis; peptidoglycan biosynthesis.</text>
</comment>
<evidence type="ECO:0000256" key="8">
    <source>
        <dbReference type="ARBA" id="ARBA00022519"/>
    </source>
</evidence>